<gene>
    <name evidence="2" type="ORF">DMO24_24360</name>
</gene>
<organism evidence="2 3">
    <name type="scientific">Modestobacter versicolor</name>
    <dbReference type="NCBI Taxonomy" id="429133"/>
    <lineage>
        <taxon>Bacteria</taxon>
        <taxon>Bacillati</taxon>
        <taxon>Actinomycetota</taxon>
        <taxon>Actinomycetes</taxon>
        <taxon>Geodermatophilales</taxon>
        <taxon>Geodermatophilaceae</taxon>
        <taxon>Modestobacter</taxon>
    </lineage>
</organism>
<reference evidence="2 3" key="1">
    <citation type="submission" date="2018-06" db="EMBL/GenBank/DDBJ databases">
        <title>Draft genome sequence of Modestobacter versicolor CP153-2.</title>
        <authorList>
            <person name="Gundlapally S.R."/>
        </authorList>
    </citation>
    <scope>NUCLEOTIDE SEQUENCE [LARGE SCALE GENOMIC DNA]</scope>
    <source>
        <strain evidence="2 3">CP153-2</strain>
    </source>
</reference>
<feature type="region of interest" description="Disordered" evidence="1">
    <location>
        <begin position="1"/>
        <end position="32"/>
    </location>
</feature>
<dbReference type="AlphaFoldDB" id="A0A323V3V4"/>
<sequence>VGLPNANGALQRLEEPGRPDIRQSNRGPGTGLRAAIPVLNIHKTRLNDPFMWFMGTNDQPGDYRSSGCAGCHVVYANNRQPHASVNWSQYGRDGQSAQVDPTIKWTVDHHTNEVVERKESGHPIKHYFTRSIPTAQCMNCHMHQPNMFVNTY</sequence>
<dbReference type="Proteomes" id="UP000247602">
    <property type="component" value="Unassembled WGS sequence"/>
</dbReference>
<feature type="compositionally biased region" description="Basic and acidic residues" evidence="1">
    <location>
        <begin position="12"/>
        <end position="23"/>
    </location>
</feature>
<name>A0A323V3V4_9ACTN</name>
<dbReference type="RefSeq" id="WP_220036180.1">
    <property type="nucleotide sequence ID" value="NZ_QKNV01000678.1"/>
</dbReference>
<accession>A0A323V3V4</accession>
<protein>
    <submittedName>
        <fullName evidence="2">Uncharacterized protein</fullName>
    </submittedName>
</protein>
<feature type="non-terminal residue" evidence="2">
    <location>
        <position position="152"/>
    </location>
</feature>
<evidence type="ECO:0000313" key="2">
    <source>
        <dbReference type="EMBL" id="PZA18763.1"/>
    </source>
</evidence>
<feature type="non-terminal residue" evidence="2">
    <location>
        <position position="1"/>
    </location>
</feature>
<proteinExistence type="predicted"/>
<evidence type="ECO:0000256" key="1">
    <source>
        <dbReference type="SAM" id="MobiDB-lite"/>
    </source>
</evidence>
<evidence type="ECO:0000313" key="3">
    <source>
        <dbReference type="Proteomes" id="UP000247602"/>
    </source>
</evidence>
<comment type="caution">
    <text evidence="2">The sequence shown here is derived from an EMBL/GenBank/DDBJ whole genome shotgun (WGS) entry which is preliminary data.</text>
</comment>
<keyword evidence="3" id="KW-1185">Reference proteome</keyword>
<dbReference type="EMBL" id="QKNV01000678">
    <property type="protein sequence ID" value="PZA18763.1"/>
    <property type="molecule type" value="Genomic_DNA"/>
</dbReference>